<feature type="domain" description="Post-SET" evidence="8">
    <location>
        <begin position="362"/>
        <end position="378"/>
    </location>
</feature>
<evidence type="ECO:0000259" key="9">
    <source>
        <dbReference type="PROSITE" id="PS50975"/>
    </source>
</evidence>
<dbReference type="PROSITE" id="PS50280">
    <property type="entry name" value="SET"/>
    <property type="match status" value="1"/>
</dbReference>
<name>A0A0S4JLQ2_BODSA</name>
<keyword evidence="5" id="KW-0949">S-adenosyl-L-methionine</keyword>
<evidence type="ECO:0000259" key="8">
    <source>
        <dbReference type="PROSITE" id="PS50868"/>
    </source>
</evidence>
<dbReference type="InterPro" id="IPR011095">
    <property type="entry name" value="Dala_Dala_lig_C"/>
</dbReference>
<sequence length="393" mass="45094">MSNCYELSKPDMKMIAHYNKIASAQHAVIERSEETMERCSHLTFPVIVKHVSGYSSIGMTKDCKCHNMEQLENRVERFIKEYQSALVEEFITGDEVTVLACADSTEASGVRVYHPVQVSFPEGDDFKHFDLKWQTFDDMAWHGVPKEDPALPQMIEVTRKAFREMMGGVGYGRCDLRIDRSRNKVYFLEINPNCGIMYPPGQESSADWILKLTSASGHRDFALLQIHEAIARNVRDRLLFKRDFDAKRGFHLRAAERISKGTIIFNDEGRPFRLCTKPHVEKNWDKHDQEAFGTSSWPIGSDRHYYAIWDLHPTQWRSFNHSCEPNMAFGPNRSLNVLAIREIALNEELTMDYRTFTDDSMAPFQCNCGTPSCSGIVTPKQPRMSPVKGQDHV</sequence>
<reference evidence="11" key="1">
    <citation type="submission" date="2015-09" db="EMBL/GenBank/DDBJ databases">
        <authorList>
            <consortium name="Pathogen Informatics"/>
        </authorList>
    </citation>
    <scope>NUCLEOTIDE SEQUENCE [LARGE SCALE GENOMIC DNA]</scope>
    <source>
        <strain evidence="11">Lake Konstanz</strain>
    </source>
</reference>
<dbReference type="AlphaFoldDB" id="A0A0S4JLQ2"/>
<dbReference type="Proteomes" id="UP000051952">
    <property type="component" value="Unassembled WGS sequence"/>
</dbReference>
<dbReference type="VEuPathDB" id="TriTrypDB:BSAL_02315"/>
<dbReference type="PROSITE" id="PS50868">
    <property type="entry name" value="POST_SET"/>
    <property type="match status" value="1"/>
</dbReference>
<evidence type="ECO:0000256" key="5">
    <source>
        <dbReference type="ARBA" id="ARBA00022691"/>
    </source>
</evidence>
<evidence type="ECO:0000256" key="2">
    <source>
        <dbReference type="ARBA" id="ARBA00022598"/>
    </source>
</evidence>
<feature type="domain" description="ATP-grasp" evidence="9">
    <location>
        <begin position="13"/>
        <end position="217"/>
    </location>
</feature>
<dbReference type="Pfam" id="PF00856">
    <property type="entry name" value="SET"/>
    <property type="match status" value="1"/>
</dbReference>
<dbReference type="PANTHER" id="PTHR23132:SF23">
    <property type="entry name" value="D-ALANINE--D-ALANINE LIGASE B"/>
    <property type="match status" value="1"/>
</dbReference>
<dbReference type="SUPFAM" id="SSF56059">
    <property type="entry name" value="Glutathione synthetase ATP-binding domain-like"/>
    <property type="match status" value="1"/>
</dbReference>
<dbReference type="GO" id="GO:0008168">
    <property type="term" value="F:methyltransferase activity"/>
    <property type="evidence" value="ECO:0007669"/>
    <property type="project" value="UniProtKB-KW"/>
</dbReference>
<keyword evidence="4" id="KW-0808">Transferase</keyword>
<organism evidence="10 11">
    <name type="scientific">Bodo saltans</name>
    <name type="common">Flagellated protozoan</name>
    <dbReference type="NCBI Taxonomy" id="75058"/>
    <lineage>
        <taxon>Eukaryota</taxon>
        <taxon>Discoba</taxon>
        <taxon>Euglenozoa</taxon>
        <taxon>Kinetoplastea</taxon>
        <taxon>Metakinetoplastina</taxon>
        <taxon>Eubodonida</taxon>
        <taxon>Bodonidae</taxon>
        <taxon>Bodo</taxon>
    </lineage>
</organism>
<dbReference type="GO" id="GO:0046872">
    <property type="term" value="F:metal ion binding"/>
    <property type="evidence" value="ECO:0007669"/>
    <property type="project" value="InterPro"/>
</dbReference>
<keyword evidence="11" id="KW-1185">Reference proteome</keyword>
<dbReference type="SUPFAM" id="SSF82199">
    <property type="entry name" value="SET domain"/>
    <property type="match status" value="1"/>
</dbReference>
<evidence type="ECO:0000313" key="11">
    <source>
        <dbReference type="Proteomes" id="UP000051952"/>
    </source>
</evidence>
<dbReference type="GO" id="GO:0008716">
    <property type="term" value="F:D-alanine-D-alanine ligase activity"/>
    <property type="evidence" value="ECO:0007669"/>
    <property type="project" value="InterPro"/>
</dbReference>
<dbReference type="Gene3D" id="2.170.270.10">
    <property type="entry name" value="SET domain"/>
    <property type="match status" value="1"/>
</dbReference>
<dbReference type="InterPro" id="IPR001214">
    <property type="entry name" value="SET_dom"/>
</dbReference>
<keyword evidence="2 10" id="KW-0436">Ligase</keyword>
<dbReference type="GO" id="GO:0005524">
    <property type="term" value="F:ATP binding"/>
    <property type="evidence" value="ECO:0007669"/>
    <property type="project" value="UniProtKB-UniRule"/>
</dbReference>
<keyword evidence="6" id="KW-0067">ATP-binding</keyword>
<evidence type="ECO:0000259" key="7">
    <source>
        <dbReference type="PROSITE" id="PS50280"/>
    </source>
</evidence>
<dbReference type="OrthoDB" id="2017037at2759"/>
<dbReference type="PANTHER" id="PTHR23132">
    <property type="entry name" value="D-ALANINE--D-ALANINE LIGASE"/>
    <property type="match status" value="1"/>
</dbReference>
<proteinExistence type="inferred from homology"/>
<feature type="domain" description="SET" evidence="7">
    <location>
        <begin position="236"/>
        <end position="354"/>
    </location>
</feature>
<dbReference type="GO" id="GO:0032259">
    <property type="term" value="P:methylation"/>
    <property type="evidence" value="ECO:0007669"/>
    <property type="project" value="UniProtKB-KW"/>
</dbReference>
<dbReference type="Pfam" id="PF07478">
    <property type="entry name" value="Dala_Dala_lig_C"/>
    <property type="match status" value="1"/>
</dbReference>
<evidence type="ECO:0000256" key="1">
    <source>
        <dbReference type="ARBA" id="ARBA00010871"/>
    </source>
</evidence>
<gene>
    <name evidence="10" type="ORF">BSAL_02315</name>
</gene>
<dbReference type="InterPro" id="IPR003616">
    <property type="entry name" value="Post-SET_dom"/>
</dbReference>
<evidence type="ECO:0000256" key="6">
    <source>
        <dbReference type="PROSITE-ProRule" id="PRU00409"/>
    </source>
</evidence>
<evidence type="ECO:0000313" key="10">
    <source>
        <dbReference type="EMBL" id="CUG90849.1"/>
    </source>
</evidence>
<dbReference type="InterPro" id="IPR011761">
    <property type="entry name" value="ATP-grasp"/>
</dbReference>
<keyword evidence="3" id="KW-0489">Methyltransferase</keyword>
<dbReference type="InterPro" id="IPR046341">
    <property type="entry name" value="SET_dom_sf"/>
</dbReference>
<dbReference type="Gene3D" id="3.30.470.20">
    <property type="entry name" value="ATP-grasp fold, B domain"/>
    <property type="match status" value="1"/>
</dbReference>
<evidence type="ECO:0000256" key="4">
    <source>
        <dbReference type="ARBA" id="ARBA00022679"/>
    </source>
</evidence>
<dbReference type="PROSITE" id="PS50975">
    <property type="entry name" value="ATP_GRASP"/>
    <property type="match status" value="1"/>
</dbReference>
<dbReference type="EMBL" id="CYKH01001867">
    <property type="protein sequence ID" value="CUG90849.1"/>
    <property type="molecule type" value="Genomic_DNA"/>
</dbReference>
<accession>A0A0S4JLQ2</accession>
<dbReference type="OMA" id="FKHFQLK"/>
<comment type="similarity">
    <text evidence="1">Belongs to the D-alanine--D-alanine ligase family.</text>
</comment>
<keyword evidence="6" id="KW-0547">Nucleotide-binding</keyword>
<protein>
    <submittedName>
        <fullName evidence="10">D-alanine ligase, putative</fullName>
    </submittedName>
</protein>
<evidence type="ECO:0000256" key="3">
    <source>
        <dbReference type="ARBA" id="ARBA00022603"/>
    </source>
</evidence>